<evidence type="ECO:0000313" key="3">
    <source>
        <dbReference type="Proteomes" id="UP001218188"/>
    </source>
</evidence>
<proteinExistence type="predicted"/>
<feature type="region of interest" description="Disordered" evidence="1">
    <location>
        <begin position="419"/>
        <end position="477"/>
    </location>
</feature>
<accession>A0AAD6T8X4</accession>
<feature type="region of interest" description="Disordered" evidence="1">
    <location>
        <begin position="1"/>
        <end position="38"/>
    </location>
</feature>
<comment type="caution">
    <text evidence="2">The sequence shown here is derived from an EMBL/GenBank/DDBJ whole genome shotgun (WGS) entry which is preliminary data.</text>
</comment>
<protein>
    <submittedName>
        <fullName evidence="2">Uncharacterized protein</fullName>
    </submittedName>
</protein>
<keyword evidence="3" id="KW-1185">Reference proteome</keyword>
<dbReference type="EMBL" id="JARJCM010000021">
    <property type="protein sequence ID" value="KAJ7040615.1"/>
    <property type="molecule type" value="Genomic_DNA"/>
</dbReference>
<dbReference type="Proteomes" id="UP001218188">
    <property type="component" value="Unassembled WGS sequence"/>
</dbReference>
<sequence>MSSLRNPRAGRHGPRDISPPAPSRNVMRAPPNYSTTNYIPPTPLATHVVKSRLHAMYTSMTEHHMTLEKQYNCLKCISSKCTACTAYLDHLDNKHRDCLLQTPDEPTDGVPAIGASAFDVVFEFQTAYTYLETTSSLTKFAGAEAAKEFGNCKRDLHHALEGARTLRKRVQDLERQLRKLKDGSQPELNDSRKRPADDDVDPRASKRLLPSDGDDAVAALPATISDMLDPDRVWMRFHHMPKPRPQDSTFLIAQWLQHREDPFPGIHFQGPDYAVDLQEVRGWQLFFGRIPHRKHGNEGSVAAYRNSVRDASILASLRVLTIPWLYEDLLRQYTINVATPPQLTPCSFPEFVQDVEQLSNAAVATLFAERGLTVDDANDARPFCHNLVRARLSAAAKGSFEENELRKIVLLEEATIESRGPPPRFRDEHNDFYPRSVPGRHRPQATDRPAKKGKFRKTGNSRRLVGLSLGGEQSNPE</sequence>
<feature type="region of interest" description="Disordered" evidence="1">
    <location>
        <begin position="177"/>
        <end position="213"/>
    </location>
</feature>
<feature type="compositionally biased region" description="Basic residues" evidence="1">
    <location>
        <begin position="451"/>
        <end position="460"/>
    </location>
</feature>
<evidence type="ECO:0000313" key="2">
    <source>
        <dbReference type="EMBL" id="KAJ7040615.1"/>
    </source>
</evidence>
<feature type="compositionally biased region" description="Basic and acidic residues" evidence="1">
    <location>
        <begin position="177"/>
        <end position="204"/>
    </location>
</feature>
<evidence type="ECO:0000256" key="1">
    <source>
        <dbReference type="SAM" id="MobiDB-lite"/>
    </source>
</evidence>
<name>A0AAD6T8X4_9AGAR</name>
<gene>
    <name evidence="2" type="ORF">C8F04DRAFT_1253935</name>
</gene>
<organism evidence="2 3">
    <name type="scientific">Mycena alexandri</name>
    <dbReference type="NCBI Taxonomy" id="1745969"/>
    <lineage>
        <taxon>Eukaryota</taxon>
        <taxon>Fungi</taxon>
        <taxon>Dikarya</taxon>
        <taxon>Basidiomycota</taxon>
        <taxon>Agaricomycotina</taxon>
        <taxon>Agaricomycetes</taxon>
        <taxon>Agaricomycetidae</taxon>
        <taxon>Agaricales</taxon>
        <taxon>Marasmiineae</taxon>
        <taxon>Mycenaceae</taxon>
        <taxon>Mycena</taxon>
    </lineage>
</organism>
<dbReference type="AlphaFoldDB" id="A0AAD6T8X4"/>
<reference evidence="2" key="1">
    <citation type="submission" date="2023-03" db="EMBL/GenBank/DDBJ databases">
        <title>Massive genome expansion in bonnet fungi (Mycena s.s.) driven by repeated elements and novel gene families across ecological guilds.</title>
        <authorList>
            <consortium name="Lawrence Berkeley National Laboratory"/>
            <person name="Harder C.B."/>
            <person name="Miyauchi S."/>
            <person name="Viragh M."/>
            <person name="Kuo A."/>
            <person name="Thoen E."/>
            <person name="Andreopoulos B."/>
            <person name="Lu D."/>
            <person name="Skrede I."/>
            <person name="Drula E."/>
            <person name="Henrissat B."/>
            <person name="Morin E."/>
            <person name="Kohler A."/>
            <person name="Barry K."/>
            <person name="LaButti K."/>
            <person name="Morin E."/>
            <person name="Salamov A."/>
            <person name="Lipzen A."/>
            <person name="Mereny Z."/>
            <person name="Hegedus B."/>
            <person name="Baldrian P."/>
            <person name="Stursova M."/>
            <person name="Weitz H."/>
            <person name="Taylor A."/>
            <person name="Grigoriev I.V."/>
            <person name="Nagy L.G."/>
            <person name="Martin F."/>
            <person name="Kauserud H."/>
        </authorList>
    </citation>
    <scope>NUCLEOTIDE SEQUENCE</scope>
    <source>
        <strain evidence="2">CBHHK200</strain>
    </source>
</reference>